<evidence type="ECO:0000313" key="4">
    <source>
        <dbReference type="Proteomes" id="UP001195914"/>
    </source>
</evidence>
<organism evidence="3 4">
    <name type="scientific">Babesia divergens</name>
    <dbReference type="NCBI Taxonomy" id="32595"/>
    <lineage>
        <taxon>Eukaryota</taxon>
        <taxon>Sar</taxon>
        <taxon>Alveolata</taxon>
        <taxon>Apicomplexa</taxon>
        <taxon>Aconoidasida</taxon>
        <taxon>Piroplasmida</taxon>
        <taxon>Babesiidae</taxon>
        <taxon>Babesia</taxon>
    </lineage>
</organism>
<dbReference type="AlphaFoldDB" id="A0AAD9GCH4"/>
<gene>
    <name evidence="3" type="ORF">X943_000451</name>
</gene>
<dbReference type="GO" id="GO:0005789">
    <property type="term" value="C:endoplasmic reticulum membrane"/>
    <property type="evidence" value="ECO:0007669"/>
    <property type="project" value="TreeGrafter"/>
</dbReference>
<evidence type="ECO:0000256" key="1">
    <source>
        <dbReference type="SAM" id="Phobius"/>
    </source>
</evidence>
<dbReference type="CDD" id="cd06257">
    <property type="entry name" value="DnaJ"/>
    <property type="match status" value="1"/>
</dbReference>
<name>A0AAD9GCH4_BABDI</name>
<reference evidence="3" key="2">
    <citation type="submission" date="2021-05" db="EMBL/GenBank/DDBJ databases">
        <authorList>
            <person name="Pain A."/>
        </authorList>
    </citation>
    <scope>NUCLEOTIDE SEQUENCE</scope>
    <source>
        <strain evidence="3">1802A</strain>
    </source>
</reference>
<dbReference type="InterPro" id="IPR018253">
    <property type="entry name" value="DnaJ_domain_CS"/>
</dbReference>
<dbReference type="Gene3D" id="1.10.287.110">
    <property type="entry name" value="DnaJ domain"/>
    <property type="match status" value="1"/>
</dbReference>
<feature type="domain" description="J" evidence="2">
    <location>
        <begin position="3"/>
        <end position="67"/>
    </location>
</feature>
<reference evidence="3" key="1">
    <citation type="journal article" date="2014" name="Nucleic Acids Res.">
        <title>The evolutionary dynamics of variant antigen genes in Babesia reveal a history of genomic innovation underlying host-parasite interaction.</title>
        <authorList>
            <person name="Jackson A.P."/>
            <person name="Otto T.D."/>
            <person name="Darby A."/>
            <person name="Ramaprasad A."/>
            <person name="Xia D."/>
            <person name="Echaide I.E."/>
            <person name="Farber M."/>
            <person name="Gahlot S."/>
            <person name="Gamble J."/>
            <person name="Gupta D."/>
            <person name="Gupta Y."/>
            <person name="Jackson L."/>
            <person name="Malandrin L."/>
            <person name="Malas T.B."/>
            <person name="Moussa E."/>
            <person name="Nair M."/>
            <person name="Reid A.J."/>
            <person name="Sanders M."/>
            <person name="Sharma J."/>
            <person name="Tracey A."/>
            <person name="Quail M.A."/>
            <person name="Weir W."/>
            <person name="Wastling J.M."/>
            <person name="Hall N."/>
            <person name="Willadsen P."/>
            <person name="Lingelbach K."/>
            <person name="Shiels B."/>
            <person name="Tait A."/>
            <person name="Berriman M."/>
            <person name="Allred D.R."/>
            <person name="Pain A."/>
        </authorList>
    </citation>
    <scope>NUCLEOTIDE SEQUENCE</scope>
    <source>
        <strain evidence="3">1802A</strain>
    </source>
</reference>
<proteinExistence type="predicted"/>
<dbReference type="SMART" id="SM00271">
    <property type="entry name" value="DnaJ"/>
    <property type="match status" value="1"/>
</dbReference>
<dbReference type="GO" id="GO:0030544">
    <property type="term" value="F:Hsp70 protein binding"/>
    <property type="evidence" value="ECO:0007669"/>
    <property type="project" value="TreeGrafter"/>
</dbReference>
<keyword evidence="1" id="KW-1133">Transmembrane helix</keyword>
<dbReference type="PANTHER" id="PTHR43908:SF3">
    <property type="entry name" value="AT29763P-RELATED"/>
    <property type="match status" value="1"/>
</dbReference>
<dbReference type="Proteomes" id="UP001195914">
    <property type="component" value="Unassembled WGS sequence"/>
</dbReference>
<evidence type="ECO:0000313" key="3">
    <source>
        <dbReference type="EMBL" id="KAK1935928.1"/>
    </source>
</evidence>
<dbReference type="EMBL" id="JAHBMH010000044">
    <property type="protein sequence ID" value="KAK1935928.1"/>
    <property type="molecule type" value="Genomic_DNA"/>
</dbReference>
<dbReference type="PROSITE" id="PS50076">
    <property type="entry name" value="DNAJ_2"/>
    <property type="match status" value="1"/>
</dbReference>
<dbReference type="PANTHER" id="PTHR43908">
    <property type="entry name" value="AT29763P-RELATED"/>
    <property type="match status" value="1"/>
</dbReference>
<protein>
    <submittedName>
        <fullName evidence="3">DnaJ domain containing protein</fullName>
    </submittedName>
</protein>
<dbReference type="InterPro" id="IPR051100">
    <property type="entry name" value="DnaJ_subfamily_B/C"/>
</dbReference>
<keyword evidence="1" id="KW-0472">Membrane</keyword>
<dbReference type="PROSITE" id="PS00636">
    <property type="entry name" value="DNAJ_1"/>
    <property type="match status" value="1"/>
</dbReference>
<dbReference type="InterPro" id="IPR036869">
    <property type="entry name" value="J_dom_sf"/>
</dbReference>
<dbReference type="GO" id="GO:0071218">
    <property type="term" value="P:cellular response to misfolded protein"/>
    <property type="evidence" value="ECO:0007669"/>
    <property type="project" value="TreeGrafter"/>
</dbReference>
<sequence length="223" mass="26147">MKNYYAILDVAKTATRKEIRTAYLKKAKLYHPDLNSSPNAAARFKEVQEAYNTLHDPDKRQAYDSTNVFGSARTSNARRSSYYNGTSSRNTGYNPQHEAAYNFEDHFRAEAEQLRKQWQEMETDKLRREAENLRNAFTGRTFGGIRISDLFPSYKLRFILYFLNRIVPFIFIPMAFLCLFTTEVMGIPAKKKAKIHIVHDSYGRAYAFDIYGRRYRLPDFDKK</sequence>
<accession>A0AAD9GCH4</accession>
<keyword evidence="1" id="KW-0812">Transmembrane</keyword>
<dbReference type="SUPFAM" id="SSF46565">
    <property type="entry name" value="Chaperone J-domain"/>
    <property type="match status" value="1"/>
</dbReference>
<evidence type="ECO:0000259" key="2">
    <source>
        <dbReference type="PROSITE" id="PS50076"/>
    </source>
</evidence>
<dbReference type="Pfam" id="PF00226">
    <property type="entry name" value="DnaJ"/>
    <property type="match status" value="1"/>
</dbReference>
<keyword evidence="4" id="KW-1185">Reference proteome</keyword>
<feature type="transmembrane region" description="Helical" evidence="1">
    <location>
        <begin position="158"/>
        <end position="182"/>
    </location>
</feature>
<dbReference type="PRINTS" id="PR00625">
    <property type="entry name" value="JDOMAIN"/>
</dbReference>
<comment type="caution">
    <text evidence="3">The sequence shown here is derived from an EMBL/GenBank/DDBJ whole genome shotgun (WGS) entry which is preliminary data.</text>
</comment>
<dbReference type="InterPro" id="IPR001623">
    <property type="entry name" value="DnaJ_domain"/>
</dbReference>